<feature type="active site" evidence="4">
    <location>
        <position position="225"/>
    </location>
</feature>
<dbReference type="GO" id="GO:0009086">
    <property type="term" value="P:methionine biosynthetic process"/>
    <property type="evidence" value="ECO:0007669"/>
    <property type="project" value="UniProtKB-UniRule"/>
</dbReference>
<evidence type="ECO:0000256" key="4">
    <source>
        <dbReference type="HAMAP-Rule" id="MF_00295"/>
    </source>
</evidence>
<keyword evidence="4" id="KW-0486">Methionine biosynthesis</keyword>
<feature type="binding site" evidence="4">
    <location>
        <position position="180"/>
    </location>
    <ligand>
        <name>substrate</name>
    </ligand>
</feature>
<dbReference type="GO" id="GO:0008899">
    <property type="term" value="F:homoserine O-succinyltransferase activity"/>
    <property type="evidence" value="ECO:0007669"/>
    <property type="project" value="UniProtKB-UniRule"/>
</dbReference>
<comment type="catalytic activity">
    <reaction evidence="4">
        <text>L-homoserine + acetyl-CoA = O-acetyl-L-homoserine + CoA</text>
        <dbReference type="Rhea" id="RHEA:13701"/>
        <dbReference type="ChEBI" id="CHEBI:57287"/>
        <dbReference type="ChEBI" id="CHEBI:57288"/>
        <dbReference type="ChEBI" id="CHEBI:57476"/>
        <dbReference type="ChEBI" id="CHEBI:57716"/>
        <dbReference type="EC" id="2.3.1.31"/>
    </reaction>
</comment>
<dbReference type="InterPro" id="IPR029062">
    <property type="entry name" value="Class_I_gatase-like"/>
</dbReference>
<feature type="active site" description="Acyl-thioester intermediate" evidence="4 5">
    <location>
        <position position="131"/>
    </location>
</feature>
<accession>A0A3F3GVU5</accession>
<evidence type="ECO:0000256" key="1">
    <source>
        <dbReference type="ARBA" id="ARBA00022605"/>
    </source>
</evidence>
<dbReference type="EC" id="2.3.1.31" evidence="4"/>
<keyword evidence="3 4" id="KW-0012">Acyltransferase</keyword>
<protein>
    <recommendedName>
        <fullName evidence="4">Homoserine O-acetyltransferase</fullName>
        <shortName evidence="4">HAT</shortName>
        <ecNumber evidence="4">2.3.1.31</ecNumber>
    </recommendedName>
    <alternativeName>
        <fullName evidence="4">Homoserine transacetylase</fullName>
        <shortName evidence="4">HTA</shortName>
    </alternativeName>
</protein>
<dbReference type="OrthoDB" id="9772423at2"/>
<feature type="binding site" evidence="4">
    <location>
        <position position="237"/>
    </location>
    <ligand>
        <name>substrate</name>
    </ligand>
</feature>
<evidence type="ECO:0000313" key="7">
    <source>
        <dbReference type="Proteomes" id="UP000061227"/>
    </source>
</evidence>
<comment type="similarity">
    <text evidence="4">Belongs to the MetA family.</text>
</comment>
<reference evidence="6 7" key="1">
    <citation type="journal article" date="2015" name="BMC Genomics">
        <title>Comparative genomics of Fructobacillus spp. and Leuconostoc spp. reveals niche-specific evolution of Fructobacillus spp.</title>
        <authorList>
            <person name="Endo A."/>
            <person name="Tanizawa Y."/>
            <person name="Tanaka N."/>
            <person name="Maeno S."/>
            <person name="Kumar H."/>
            <person name="Shiwa Y."/>
            <person name="Okada S."/>
            <person name="Yoshikawa H."/>
            <person name="Dicks L."/>
            <person name="Nakagawa J."/>
            <person name="Arita M."/>
        </authorList>
    </citation>
    <scope>NUCLEOTIDE SEQUENCE [LARGE SCALE GENOMIC DNA]</scope>
    <source>
        <strain evidence="6 7">DSM 15468</strain>
    </source>
</reference>
<dbReference type="SUPFAM" id="SSF52317">
    <property type="entry name" value="Class I glutamine amidotransferase-like"/>
    <property type="match status" value="1"/>
</dbReference>
<dbReference type="InterPro" id="IPR033752">
    <property type="entry name" value="MetA_family"/>
</dbReference>
<dbReference type="HAMAP" id="MF_00295">
    <property type="entry name" value="MetA_acyltransf"/>
    <property type="match status" value="1"/>
</dbReference>
<proteinExistence type="inferred from homology"/>
<feature type="active site" description="Proton acceptor" evidence="4">
    <location>
        <position position="223"/>
    </location>
</feature>
<dbReference type="RefSeq" id="WP_059378093.1">
    <property type="nucleotide sequence ID" value="NZ_DF968065.1"/>
</dbReference>
<evidence type="ECO:0000256" key="3">
    <source>
        <dbReference type="ARBA" id="ARBA00023315"/>
    </source>
</evidence>
<evidence type="ECO:0000256" key="2">
    <source>
        <dbReference type="ARBA" id="ARBA00022679"/>
    </source>
</evidence>
<comment type="subcellular location">
    <subcellularLocation>
        <location evidence="4">Cytoplasm</location>
    </subcellularLocation>
</comment>
<dbReference type="GO" id="GO:0004414">
    <property type="term" value="F:homoserine O-acetyltransferase activity"/>
    <property type="evidence" value="ECO:0007669"/>
    <property type="project" value="UniProtKB-EC"/>
</dbReference>
<comment type="pathway">
    <text evidence="4">Amino-acid biosynthesis; L-methionine biosynthesis via de novo pathway; O-acetyl-L-homoserine from L-homoserine: step 1/1.</text>
</comment>
<gene>
    <name evidence="4" type="primary">metAA</name>
    <name evidence="6" type="ORF">FPFC_031200</name>
</gene>
<dbReference type="UniPathway" id="UPA00051">
    <property type="reaction ID" value="UER00074"/>
</dbReference>
<dbReference type="Pfam" id="PF04204">
    <property type="entry name" value="HTS"/>
    <property type="match status" value="1"/>
</dbReference>
<dbReference type="EMBL" id="DF968065">
    <property type="protein sequence ID" value="GAP02936.1"/>
    <property type="molecule type" value="Genomic_DNA"/>
</dbReference>
<feature type="site" description="Important for substrate specificity" evidence="4">
    <location>
        <position position="180"/>
    </location>
</feature>
<dbReference type="STRING" id="220714.SAMN05660469_1232"/>
<dbReference type="PANTHER" id="PTHR20919:SF0">
    <property type="entry name" value="HOMOSERINE O-SUCCINYLTRANSFERASE"/>
    <property type="match status" value="1"/>
</dbReference>
<keyword evidence="7" id="KW-1185">Reference proteome</keyword>
<keyword evidence="2 4" id="KW-0808">Transferase</keyword>
<evidence type="ECO:0000256" key="5">
    <source>
        <dbReference type="PIRSR" id="PIRSR000450-1"/>
    </source>
</evidence>
<dbReference type="PANTHER" id="PTHR20919">
    <property type="entry name" value="HOMOSERINE O-SUCCINYLTRANSFERASE"/>
    <property type="match status" value="1"/>
</dbReference>
<dbReference type="PIRSF" id="PIRSF000450">
    <property type="entry name" value="H_ser_succinyltr"/>
    <property type="match status" value="1"/>
</dbReference>
<comment type="function">
    <text evidence="4">Transfers an acetyl group from acetyl-CoA to L-homoserine, forming acetyl-L-homoserine.</text>
</comment>
<organism evidence="6 7">
    <name type="scientific">Fructobacillus pseudoficulneus</name>
    <dbReference type="NCBI Taxonomy" id="220714"/>
    <lineage>
        <taxon>Bacteria</taxon>
        <taxon>Bacillati</taxon>
        <taxon>Bacillota</taxon>
        <taxon>Bacilli</taxon>
        <taxon>Lactobacillales</taxon>
        <taxon>Lactobacillaceae</taxon>
        <taxon>Fructobacillus</taxon>
    </lineage>
</organism>
<comment type="caution">
    <text evidence="4">Lacks conserved residue(s) required for the propagation of feature annotation.</text>
</comment>
<evidence type="ECO:0000313" key="6">
    <source>
        <dbReference type="EMBL" id="GAP02936.1"/>
    </source>
</evidence>
<feature type="site" description="Important for acyl-CoA specificity" evidence="4">
    <location>
        <position position="100"/>
    </location>
</feature>
<dbReference type="GO" id="GO:0005737">
    <property type="term" value="C:cytoplasm"/>
    <property type="evidence" value="ECO:0007669"/>
    <property type="project" value="UniProtKB-SubCell"/>
</dbReference>
<dbReference type="Proteomes" id="UP000061227">
    <property type="component" value="Unassembled WGS sequence"/>
</dbReference>
<dbReference type="AlphaFoldDB" id="A0A3F3GVU5"/>
<feature type="binding site" evidence="4">
    <location>
        <position position="152"/>
    </location>
    <ligand>
        <name>substrate</name>
    </ligand>
</feature>
<dbReference type="Gene3D" id="3.40.50.880">
    <property type="match status" value="1"/>
</dbReference>
<name>A0A3F3GVU5_9LACO</name>
<sequence length="290" mass="33846">MTANATNGFLHYKQEWPNQQLKNPLRILVWNLMPTKANTEEQFLQLLNQVDQDVELTFLYACSHQFKTVRREDVKKCYACLHQIEDQTFDGLIITGAPVEKLEFEDVDYWKEFCQIKDWAEKHVGQTINACWSAQAALYHDFGIQKRGLNQKLFGIFRANTIESKSPLTAGLENFKTPQSRHSESVIDEAHLPENLQVLLTSSEAGPLVLQSLDKKQTYVTGHSEYQTQTLDQEYRRDLAKHTIIHEPKNYYPDGYYDQGEEIENTWQQSSCQLYQNWLNLITTKEKIYD</sequence>
<keyword evidence="4" id="KW-0963">Cytoplasm</keyword>
<keyword evidence="1 4" id="KW-0028">Amino-acid biosynthesis</keyword>